<keyword evidence="1" id="KW-1133">Transmembrane helix</keyword>
<keyword evidence="1" id="KW-0812">Transmembrane</keyword>
<evidence type="ECO:0000256" key="1">
    <source>
        <dbReference type="SAM" id="Phobius"/>
    </source>
</evidence>
<dbReference type="InterPro" id="IPR025377">
    <property type="entry name" value="DUF4367"/>
</dbReference>
<reference evidence="3" key="1">
    <citation type="submission" date="2017-05" db="EMBL/GenBank/DDBJ databases">
        <authorList>
            <person name="Varghese N."/>
            <person name="Submissions S."/>
        </authorList>
    </citation>
    <scope>NUCLEOTIDE SEQUENCE</scope>
    <source>
        <strain evidence="3">Su22</strain>
    </source>
</reference>
<evidence type="ECO:0000313" key="4">
    <source>
        <dbReference type="Proteomes" id="UP001158066"/>
    </source>
</evidence>
<accession>A0AA45WT96</accession>
<keyword evidence="1" id="KW-0472">Membrane</keyword>
<gene>
    <name evidence="3" type="ORF">SAMN06296020_101481</name>
</gene>
<proteinExistence type="predicted"/>
<feature type="transmembrane region" description="Helical" evidence="1">
    <location>
        <begin position="82"/>
        <end position="100"/>
    </location>
</feature>
<comment type="caution">
    <text evidence="3">The sequence shown here is derived from an EMBL/GenBank/DDBJ whole genome shotgun (WGS) entry which is preliminary data.</text>
</comment>
<feature type="domain" description="DUF4367" evidence="2">
    <location>
        <begin position="142"/>
        <end position="243"/>
    </location>
</feature>
<evidence type="ECO:0000259" key="2">
    <source>
        <dbReference type="Pfam" id="PF14285"/>
    </source>
</evidence>
<name>A0AA45WT96_9CLOT</name>
<dbReference type="AlphaFoldDB" id="A0AA45WT96"/>
<keyword evidence="4" id="KW-1185">Reference proteome</keyword>
<protein>
    <recommendedName>
        <fullName evidence="2">DUF4367 domain-containing protein</fullName>
    </recommendedName>
</protein>
<dbReference type="Proteomes" id="UP001158066">
    <property type="component" value="Unassembled WGS sequence"/>
</dbReference>
<organism evidence="3 4">
    <name type="scientific">Anoxynatronum buryatiense</name>
    <dbReference type="NCBI Taxonomy" id="489973"/>
    <lineage>
        <taxon>Bacteria</taxon>
        <taxon>Bacillati</taxon>
        <taxon>Bacillota</taxon>
        <taxon>Clostridia</taxon>
        <taxon>Eubacteriales</taxon>
        <taxon>Clostridiaceae</taxon>
        <taxon>Anoxynatronum</taxon>
    </lineage>
</organism>
<dbReference type="Pfam" id="PF14285">
    <property type="entry name" value="DUF4367"/>
    <property type="match status" value="1"/>
</dbReference>
<dbReference type="EMBL" id="FXUF01000001">
    <property type="protein sequence ID" value="SMP41266.1"/>
    <property type="molecule type" value="Genomic_DNA"/>
</dbReference>
<dbReference type="RefSeq" id="WP_283407820.1">
    <property type="nucleotide sequence ID" value="NZ_FXUF01000001.1"/>
</dbReference>
<sequence length="247" mass="28492">MSKKIETPQEEVDHMMEGFYRYAGYYLAENMAENLDAMAKEAAETPYPPALDRWFEDYISGLKTMEKQQERRRYITRIGRRAAMVLLAVGCGMAVLVFSVDAFRVNMFNLVTEITERYTSVDFVAQEASEQVMIPEEWQQVYLPAFVPEGYQVADTMSVGDMRILFYRNEFGDEIQFSQSPTGGSFQLDTEDAATQQVFIGQKEGLLVEKEGLRTLLWYDHVHTFYLIGNIDEETIVQMAENIQLEK</sequence>
<evidence type="ECO:0000313" key="3">
    <source>
        <dbReference type="EMBL" id="SMP41266.1"/>
    </source>
</evidence>